<evidence type="ECO:0000256" key="1">
    <source>
        <dbReference type="SAM" id="SignalP"/>
    </source>
</evidence>
<dbReference type="Proteomes" id="UP000238358">
    <property type="component" value="Chromosome"/>
</dbReference>
<proteinExistence type="predicted"/>
<dbReference type="AlphaFoldDB" id="A0A2S0M7Y8"/>
<organism evidence="2 3">
    <name type="scientific">Megasphaera elsdenii</name>
    <dbReference type="NCBI Taxonomy" id="907"/>
    <lineage>
        <taxon>Bacteria</taxon>
        <taxon>Bacillati</taxon>
        <taxon>Bacillota</taxon>
        <taxon>Negativicutes</taxon>
        <taxon>Veillonellales</taxon>
        <taxon>Veillonellaceae</taxon>
        <taxon>Megasphaera</taxon>
    </lineage>
</organism>
<keyword evidence="1" id="KW-0732">Signal</keyword>
<feature type="signal peptide" evidence="1">
    <location>
        <begin position="1"/>
        <end position="22"/>
    </location>
</feature>
<evidence type="ECO:0000313" key="3">
    <source>
        <dbReference type="Proteomes" id="UP000238358"/>
    </source>
</evidence>
<evidence type="ECO:0000313" key="2">
    <source>
        <dbReference type="EMBL" id="AVO27591.1"/>
    </source>
</evidence>
<dbReference type="EMBL" id="CP027569">
    <property type="protein sequence ID" value="AVO27591.1"/>
    <property type="molecule type" value="Genomic_DNA"/>
</dbReference>
<protein>
    <submittedName>
        <fullName evidence="2">Uncharacterized protein</fullName>
    </submittedName>
</protein>
<gene>
    <name evidence="2" type="ORF">C6Y28_08235</name>
</gene>
<dbReference type="OrthoDB" id="1623537at2"/>
<sequence>MRIKAILLMAAAVLSIGTASLAKDKGTMTKFPNWGIITVPDDIYMQSGRQPMLTAADEGNDVIALFEKIFPIQPETYQVVKKDDADFQYAYLLHYTATIWDVKAAVYGENRENSYLRDIGSRPDMRTLMNRLNQNMPGRLPQGFRVVAPVTAKKTNGHLFYEWTIAKSLVINGNPFTETIHCLAWQHGDTMEVAAILGNIAKEGDDDIISAVTDMLKNAEKMPKK</sequence>
<name>A0A2S0M7Y8_MEGEL</name>
<dbReference type="RefSeq" id="WP_014016088.1">
    <property type="nucleotide sequence ID" value="NZ_CALDUZ010000052.1"/>
</dbReference>
<feature type="chain" id="PRO_5015434546" evidence="1">
    <location>
        <begin position="23"/>
        <end position="225"/>
    </location>
</feature>
<dbReference type="GeneID" id="97492093"/>
<accession>A0A2S0M7Y8</accession>
<reference evidence="2 3" key="1">
    <citation type="journal article" date="2018" name="Genome Announc.">
        <title>Complete genomes of two Megasphaera elsdenii strains, NCIMB 702410 and ATCC 25940.</title>
        <authorList>
            <person name="Hatmaker E.A."/>
            <person name="O'Dell K."/>
            <person name="Riley L.A."/>
            <person name="Klingeman D.M."/>
            <person name="Guss A.M."/>
        </authorList>
    </citation>
    <scope>NUCLEOTIDE SEQUENCE [LARGE SCALE GENOMIC DNA]</scope>
    <source>
        <strain evidence="2 3">NCIMB702410</strain>
    </source>
</reference>